<dbReference type="RefSeq" id="WP_015895829.1">
    <property type="nucleotide sequence ID" value="NC_012483.1"/>
</dbReference>
<feature type="coiled-coil region" evidence="1">
    <location>
        <begin position="368"/>
        <end position="395"/>
    </location>
</feature>
<gene>
    <name evidence="3" type="ordered locus">ACP_0649</name>
</gene>
<accession>C1F1P3</accession>
<dbReference type="InterPro" id="IPR026866">
    <property type="entry name" value="CR006_AAA"/>
</dbReference>
<dbReference type="SUPFAM" id="SSF52540">
    <property type="entry name" value="P-loop containing nucleoside triphosphate hydrolases"/>
    <property type="match status" value="1"/>
</dbReference>
<dbReference type="eggNOG" id="COG4694">
    <property type="taxonomic scope" value="Bacteria"/>
</dbReference>
<protein>
    <recommendedName>
        <fullName evidence="2">Protein CR006 P-loop domain-containing protein</fullName>
    </recommendedName>
</protein>
<proteinExistence type="predicted"/>
<dbReference type="Proteomes" id="UP000002207">
    <property type="component" value="Chromosome"/>
</dbReference>
<name>C1F1P3_ACIC5</name>
<evidence type="ECO:0000256" key="1">
    <source>
        <dbReference type="SAM" id="Coils"/>
    </source>
</evidence>
<evidence type="ECO:0000313" key="4">
    <source>
        <dbReference type="Proteomes" id="UP000002207"/>
    </source>
</evidence>
<feature type="domain" description="Protein CR006 P-loop" evidence="2">
    <location>
        <begin position="10"/>
        <end position="718"/>
    </location>
</feature>
<dbReference type="InParanoid" id="C1F1P3"/>
<dbReference type="PANTHER" id="PTHR32182:SF22">
    <property type="entry name" value="ATP-DEPENDENT ENDONUCLEASE, OLD FAMILY-RELATED"/>
    <property type="match status" value="1"/>
</dbReference>
<dbReference type="AlphaFoldDB" id="C1F1P3"/>
<dbReference type="Gene3D" id="3.40.50.300">
    <property type="entry name" value="P-loop containing nucleotide triphosphate hydrolases"/>
    <property type="match status" value="2"/>
</dbReference>
<dbReference type="KEGG" id="aca:ACP_0649"/>
<keyword evidence="4" id="KW-1185">Reference proteome</keyword>
<dbReference type="GO" id="GO:0000731">
    <property type="term" value="P:DNA synthesis involved in DNA repair"/>
    <property type="evidence" value="ECO:0007669"/>
    <property type="project" value="TreeGrafter"/>
</dbReference>
<evidence type="ECO:0000313" key="3">
    <source>
        <dbReference type="EMBL" id="ACO31572.1"/>
    </source>
</evidence>
<reference evidence="3 4" key="1">
    <citation type="journal article" date="2009" name="Appl. Environ. Microbiol.">
        <title>Three genomes from the phylum Acidobacteria provide insight into the lifestyles of these microorganisms in soils.</title>
        <authorList>
            <person name="Ward N.L."/>
            <person name="Challacombe J.F."/>
            <person name="Janssen P.H."/>
            <person name="Henrissat B."/>
            <person name="Coutinho P.M."/>
            <person name="Wu M."/>
            <person name="Xie G."/>
            <person name="Haft D.H."/>
            <person name="Sait M."/>
            <person name="Badger J."/>
            <person name="Barabote R.D."/>
            <person name="Bradley B."/>
            <person name="Brettin T.S."/>
            <person name="Brinkac L.M."/>
            <person name="Bruce D."/>
            <person name="Creasy T."/>
            <person name="Daugherty S.C."/>
            <person name="Davidsen T.M."/>
            <person name="DeBoy R.T."/>
            <person name="Detter J.C."/>
            <person name="Dodson R.J."/>
            <person name="Durkin A.S."/>
            <person name="Ganapathy A."/>
            <person name="Gwinn-Giglio M."/>
            <person name="Han C.S."/>
            <person name="Khouri H."/>
            <person name="Kiss H."/>
            <person name="Kothari S.P."/>
            <person name="Madupu R."/>
            <person name="Nelson K.E."/>
            <person name="Nelson W.C."/>
            <person name="Paulsen I."/>
            <person name="Penn K."/>
            <person name="Ren Q."/>
            <person name="Rosovitz M.J."/>
            <person name="Selengut J.D."/>
            <person name="Shrivastava S."/>
            <person name="Sullivan S.A."/>
            <person name="Tapia R."/>
            <person name="Thompson L.S."/>
            <person name="Watkins K.L."/>
            <person name="Yang Q."/>
            <person name="Yu C."/>
            <person name="Zafar N."/>
            <person name="Zhou L."/>
            <person name="Kuske C.R."/>
        </authorList>
    </citation>
    <scope>NUCLEOTIDE SEQUENCE [LARGE SCALE GENOMIC DNA]</scope>
    <source>
        <strain evidence="4">ATCC 51196 / DSM 11244 / BCRC 80197 / JCM 7670 / NBRC 15755 / NCIMB 13165 / 161</strain>
    </source>
</reference>
<dbReference type="OrthoDB" id="9795565at2"/>
<dbReference type="Pfam" id="PF13166">
    <property type="entry name" value="AAA_13"/>
    <property type="match status" value="1"/>
</dbReference>
<organism evidence="3 4">
    <name type="scientific">Acidobacterium capsulatum (strain ATCC 51196 / DSM 11244 / BCRC 80197 / JCM 7670 / NBRC 15755 / NCIMB 13165 / 161)</name>
    <dbReference type="NCBI Taxonomy" id="240015"/>
    <lineage>
        <taxon>Bacteria</taxon>
        <taxon>Pseudomonadati</taxon>
        <taxon>Acidobacteriota</taxon>
        <taxon>Terriglobia</taxon>
        <taxon>Terriglobales</taxon>
        <taxon>Acidobacteriaceae</taxon>
        <taxon>Acidobacterium</taxon>
    </lineage>
</organism>
<dbReference type="HOGENOM" id="CLU_020729_1_0_0"/>
<dbReference type="InterPro" id="IPR027417">
    <property type="entry name" value="P-loop_NTPase"/>
</dbReference>
<dbReference type="EMBL" id="CP001472">
    <property type="protein sequence ID" value="ACO31572.1"/>
    <property type="molecule type" value="Genomic_DNA"/>
</dbReference>
<keyword evidence="1" id="KW-0175">Coiled coil</keyword>
<dbReference type="PANTHER" id="PTHR32182">
    <property type="entry name" value="DNA REPLICATION AND REPAIR PROTEIN RECF"/>
    <property type="match status" value="1"/>
</dbReference>
<dbReference type="GO" id="GO:0006302">
    <property type="term" value="P:double-strand break repair"/>
    <property type="evidence" value="ECO:0007669"/>
    <property type="project" value="TreeGrafter"/>
</dbReference>
<sequence>MIDRLEISGCASYGDAIEMMDELREINFVYGPNGAGKTTVSRLIADGSPFSKCAVHWQRGTKLDTFVYNRDFVAKNFNQPGELKGIFTLGQKDIETQNKIAQAKLDSADFTRKIENLTHTLQGDDGTRGKRGELTQLEANFRDACWEVKKRHDTKLQGALTGYRGDKLKFKNRLITECQKKAPAPLPTQSDLEARSASLFETTPTVESLLTTINDAQFLAWESDPILAKRVIGKSDVDIAAMILRLGNSDWVKQGIAYYGVNDGDCPFCQQKAPQSLAASLEQYFDETFAQDTSAIAVLKDGYLLAGERISQMVDAVVATASRFLDADALKTEKQVFDARFQTNRQRLDQKAKEPSQSITLEPLKDILQKMKDLIETANRSIRDHNAMVANLESAQTQLITDVWAFLAHSEITAEFAKYQRDKKSVDTAISSLEQQIEKATFDRKAKDAEIRNLEKQTTSVRPTVDEINKLLNAFGFRSFSLEATNTNLYRLRRPDGSDAKETLSEGERSFITFLYFYHLLKGSESSSGVTTDRVVVFDDPVSSLDSDVLFIVGSLIRQILEEVRANRSHIKQVFILTHNVYFHKEITFHKDRSAGQAFKEETFWIIRKVDGKSKILKYTINPIKTSYDLLWSEVRNGSPQAPGVQNAMRRILEHYFRILGGIGYDEILDLFDGEEKLICKALFSWVNDGSHSIPDDIFTTLDDSAVQKQREVFKNIFVRTNHLNHYNMMMGEPFVIESKRTG</sequence>
<evidence type="ECO:0000259" key="2">
    <source>
        <dbReference type="Pfam" id="PF13166"/>
    </source>
</evidence>